<keyword evidence="2" id="KW-0472">Membrane</keyword>
<dbReference type="InterPro" id="IPR008969">
    <property type="entry name" value="CarboxyPept-like_regulatory"/>
</dbReference>
<dbReference type="RefSeq" id="WP_381501738.1">
    <property type="nucleotide sequence ID" value="NZ_JBHUOM010000007.1"/>
</dbReference>
<comment type="caution">
    <text evidence="7">The sequence shown here is derived from an EMBL/GenBank/DDBJ whole genome shotgun (WGS) entry which is preliminary data.</text>
</comment>
<evidence type="ECO:0000256" key="4">
    <source>
        <dbReference type="SAM" id="MobiDB-lite"/>
    </source>
</evidence>
<dbReference type="Gene3D" id="2.40.170.20">
    <property type="entry name" value="TonB-dependent receptor, beta-barrel domain"/>
    <property type="match status" value="1"/>
</dbReference>
<comment type="subcellular location">
    <subcellularLocation>
        <location evidence="1">Cell outer membrane</location>
    </subcellularLocation>
</comment>
<dbReference type="Proteomes" id="UP001597512">
    <property type="component" value="Unassembled WGS sequence"/>
</dbReference>
<feature type="chain" id="PRO_5047188053" evidence="5">
    <location>
        <begin position="20"/>
        <end position="820"/>
    </location>
</feature>
<dbReference type="SUPFAM" id="SSF56935">
    <property type="entry name" value="Porins"/>
    <property type="match status" value="1"/>
</dbReference>
<feature type="region of interest" description="Disordered" evidence="4">
    <location>
        <begin position="799"/>
        <end position="820"/>
    </location>
</feature>
<dbReference type="Pfam" id="PF13620">
    <property type="entry name" value="CarboxypepD_reg"/>
    <property type="match status" value="1"/>
</dbReference>
<dbReference type="InterPro" id="IPR037066">
    <property type="entry name" value="Plug_dom_sf"/>
</dbReference>
<dbReference type="SUPFAM" id="SSF49464">
    <property type="entry name" value="Carboxypeptidase regulatory domain-like"/>
    <property type="match status" value="1"/>
</dbReference>
<evidence type="ECO:0000313" key="7">
    <source>
        <dbReference type="EMBL" id="MFD2934882.1"/>
    </source>
</evidence>
<keyword evidence="3" id="KW-0998">Cell outer membrane</keyword>
<protein>
    <submittedName>
        <fullName evidence="7">Outer membrane beta-barrel protein</fullName>
    </submittedName>
</protein>
<dbReference type="Pfam" id="PF14905">
    <property type="entry name" value="OMP_b-brl_3"/>
    <property type="match status" value="1"/>
</dbReference>
<reference evidence="8" key="1">
    <citation type="journal article" date="2019" name="Int. J. Syst. Evol. Microbiol.">
        <title>The Global Catalogue of Microorganisms (GCM) 10K type strain sequencing project: providing services to taxonomists for standard genome sequencing and annotation.</title>
        <authorList>
            <consortium name="The Broad Institute Genomics Platform"/>
            <consortium name="The Broad Institute Genome Sequencing Center for Infectious Disease"/>
            <person name="Wu L."/>
            <person name="Ma J."/>
        </authorList>
    </citation>
    <scope>NUCLEOTIDE SEQUENCE [LARGE SCALE GENOMIC DNA]</scope>
    <source>
        <strain evidence="8">KCTC 52490</strain>
    </source>
</reference>
<proteinExistence type="predicted"/>
<evidence type="ECO:0000256" key="1">
    <source>
        <dbReference type="ARBA" id="ARBA00004442"/>
    </source>
</evidence>
<evidence type="ECO:0000256" key="5">
    <source>
        <dbReference type="SAM" id="SignalP"/>
    </source>
</evidence>
<feature type="compositionally biased region" description="Basic and acidic residues" evidence="4">
    <location>
        <begin position="805"/>
        <end position="820"/>
    </location>
</feature>
<gene>
    <name evidence="7" type="ORF">ACFS25_13890</name>
</gene>
<dbReference type="PANTHER" id="PTHR40980">
    <property type="entry name" value="PLUG DOMAIN-CONTAINING PROTEIN"/>
    <property type="match status" value="1"/>
</dbReference>
<accession>A0ABW6AK93</accession>
<feature type="domain" description="Outer membrane protein beta-barrel" evidence="6">
    <location>
        <begin position="384"/>
        <end position="766"/>
    </location>
</feature>
<dbReference type="InterPro" id="IPR036942">
    <property type="entry name" value="Beta-barrel_TonB_sf"/>
</dbReference>
<organism evidence="7 8">
    <name type="scientific">Spirosoma flavum</name>
    <dbReference type="NCBI Taxonomy" id="2048557"/>
    <lineage>
        <taxon>Bacteria</taxon>
        <taxon>Pseudomonadati</taxon>
        <taxon>Bacteroidota</taxon>
        <taxon>Cytophagia</taxon>
        <taxon>Cytophagales</taxon>
        <taxon>Cytophagaceae</taxon>
        <taxon>Spirosoma</taxon>
    </lineage>
</organism>
<keyword evidence="8" id="KW-1185">Reference proteome</keyword>
<dbReference type="PANTHER" id="PTHR40980:SF4">
    <property type="entry name" value="TONB-DEPENDENT RECEPTOR-LIKE BETA-BARREL DOMAIN-CONTAINING PROTEIN"/>
    <property type="match status" value="1"/>
</dbReference>
<sequence>MKRFVVYLLLFISYQPAFSQLSGHLRTSAGQPIPFANVLVVQSVDSLLVKATLTDETGRYQLAIPDTGTYILRLSSLGYQSWRSPAFELTPAEPRKEFGEQILREDTQQLGEVVIRAQKPLYQQTSEGTVVNVESSVLSKGSSVLQVLERSPGVAIDYRNNTITLNGKSGITVLLNGKLMRMSVEQIVALLNGLSANEVEKIELLATPGARYDAEGSAGVINIVLKTSTKPGTNGTYSLTGGYGVGEKGAGSVSLAHNLKMVNLYGSYSFSHDRGYSFLDGNSIQTMPLLGGLLSILFSNQAHPVQTNHNARIGIDARLNAKTTVGGSLLYANLSTASTTLNDREFTIKPDSVLFFSSTINGTNRWKNLLASTYLEKQVGKLGKLTATLDYLHYTNDSPTEAQNVLSTKDGAEVGTGSVLFAPRQRGTAQTTIQVGVAKLEYTRPLSKNVTLEMGGKEVYTSDASLSDLMSLVNGIWISRSTTSNAIKMQEHISAAYASIQAQFTPRTTLTVGARYEYSRTHMVESTTQATLVDRRLSQLFPSVLVSRKVENDAELQLAYTKRISRPSYNELASFVTYNDPVSVLSGNPLLRPTLTNTLKLGYSYRSYALSVLLSRDDYPINRYQLTESPTGDFMYISPQNGLYQTNLTFQATVPVNVTNGWSMNYGFVGGWRHYQENFSKQPLENSYFGYSLNFSQSVKLPKNMDLELSGWYNAASYDGTIKTDGFGTLNLGLKKVLKKNKGIIQLAVTDLLRTIQYSNRYGTLTQESFSGESQSTFHPESQRASIAKLTYFRSFGSTKSTQARKSDDGSSDERIRVRN</sequence>
<dbReference type="InterPro" id="IPR041700">
    <property type="entry name" value="OMP_b-brl_3"/>
</dbReference>
<evidence type="ECO:0000259" key="6">
    <source>
        <dbReference type="Pfam" id="PF14905"/>
    </source>
</evidence>
<evidence type="ECO:0000313" key="8">
    <source>
        <dbReference type="Proteomes" id="UP001597512"/>
    </source>
</evidence>
<dbReference type="Gene3D" id="2.60.40.1120">
    <property type="entry name" value="Carboxypeptidase-like, regulatory domain"/>
    <property type="match status" value="1"/>
</dbReference>
<dbReference type="EMBL" id="JBHUOM010000007">
    <property type="protein sequence ID" value="MFD2934882.1"/>
    <property type="molecule type" value="Genomic_DNA"/>
</dbReference>
<name>A0ABW6AK93_9BACT</name>
<evidence type="ECO:0000256" key="2">
    <source>
        <dbReference type="ARBA" id="ARBA00023136"/>
    </source>
</evidence>
<evidence type="ECO:0000256" key="3">
    <source>
        <dbReference type="ARBA" id="ARBA00023237"/>
    </source>
</evidence>
<keyword evidence="5" id="KW-0732">Signal</keyword>
<feature type="signal peptide" evidence="5">
    <location>
        <begin position="1"/>
        <end position="19"/>
    </location>
</feature>
<dbReference type="Gene3D" id="2.170.130.10">
    <property type="entry name" value="TonB-dependent receptor, plug domain"/>
    <property type="match status" value="1"/>
</dbReference>